<gene>
    <name evidence="1" type="ORF">SAY87_001652</name>
</gene>
<proteinExistence type="predicted"/>
<keyword evidence="2" id="KW-1185">Reference proteome</keyword>
<reference evidence="1 2" key="1">
    <citation type="journal article" date="2023" name="Hortic Res">
        <title>Pangenome of water caltrop reveals structural variations and asymmetric subgenome divergence after allopolyploidization.</title>
        <authorList>
            <person name="Zhang X."/>
            <person name="Chen Y."/>
            <person name="Wang L."/>
            <person name="Yuan Y."/>
            <person name="Fang M."/>
            <person name="Shi L."/>
            <person name="Lu R."/>
            <person name="Comes H.P."/>
            <person name="Ma Y."/>
            <person name="Chen Y."/>
            <person name="Huang G."/>
            <person name="Zhou Y."/>
            <person name="Zheng Z."/>
            <person name="Qiu Y."/>
        </authorList>
    </citation>
    <scope>NUCLEOTIDE SEQUENCE [LARGE SCALE GENOMIC DNA]</scope>
    <source>
        <tissue evidence="1">Roots</tissue>
    </source>
</reference>
<evidence type="ECO:0000313" key="2">
    <source>
        <dbReference type="Proteomes" id="UP001345219"/>
    </source>
</evidence>
<name>A0AAN7JYE8_9MYRT</name>
<dbReference type="AlphaFoldDB" id="A0AAN7JYE8"/>
<dbReference type="EMBL" id="JAXIOK010000015">
    <property type="protein sequence ID" value="KAK4753548.1"/>
    <property type="molecule type" value="Genomic_DNA"/>
</dbReference>
<dbReference type="Proteomes" id="UP001345219">
    <property type="component" value="Chromosome 2"/>
</dbReference>
<evidence type="ECO:0000313" key="1">
    <source>
        <dbReference type="EMBL" id="KAK4753548.1"/>
    </source>
</evidence>
<sequence length="123" mass="14372">MDFICNPSYNIGSLDAIKFGSFLQLQMLMDLRSSGRSVVSVGSDLWRLCYLLLLCNDDIVYLFIKMMNLKLSRPWFKNFDLSCIQKEDFLHGVEGKFSHRHFNSFVPPNALHDFFNMINHSIR</sequence>
<protein>
    <submittedName>
        <fullName evidence="1">Uncharacterized protein</fullName>
    </submittedName>
</protein>
<comment type="caution">
    <text evidence="1">The sequence shown here is derived from an EMBL/GenBank/DDBJ whole genome shotgun (WGS) entry which is preliminary data.</text>
</comment>
<accession>A0AAN7JYE8</accession>
<organism evidence="1 2">
    <name type="scientific">Trapa incisa</name>
    <dbReference type="NCBI Taxonomy" id="236973"/>
    <lineage>
        <taxon>Eukaryota</taxon>
        <taxon>Viridiplantae</taxon>
        <taxon>Streptophyta</taxon>
        <taxon>Embryophyta</taxon>
        <taxon>Tracheophyta</taxon>
        <taxon>Spermatophyta</taxon>
        <taxon>Magnoliopsida</taxon>
        <taxon>eudicotyledons</taxon>
        <taxon>Gunneridae</taxon>
        <taxon>Pentapetalae</taxon>
        <taxon>rosids</taxon>
        <taxon>malvids</taxon>
        <taxon>Myrtales</taxon>
        <taxon>Lythraceae</taxon>
        <taxon>Trapa</taxon>
    </lineage>
</organism>